<dbReference type="InParanoid" id="B0DVD7"/>
<feature type="region of interest" description="Disordered" evidence="1">
    <location>
        <begin position="179"/>
        <end position="201"/>
    </location>
</feature>
<protein>
    <submittedName>
        <fullName evidence="2">Predicted protein</fullName>
    </submittedName>
</protein>
<dbReference type="AlphaFoldDB" id="B0DVD7"/>
<dbReference type="OrthoDB" id="10362828at2759"/>
<feature type="compositionally biased region" description="Basic and acidic residues" evidence="1">
    <location>
        <begin position="189"/>
        <end position="201"/>
    </location>
</feature>
<keyword evidence="3" id="KW-1185">Reference proteome</keyword>
<dbReference type="Proteomes" id="UP000001194">
    <property type="component" value="Unassembled WGS sequence"/>
</dbReference>
<dbReference type="KEGG" id="lbc:LACBIDRAFT_333253"/>
<accession>B0DVD7</accession>
<gene>
    <name evidence="2" type="ORF">LACBIDRAFT_333253</name>
</gene>
<proteinExistence type="predicted"/>
<dbReference type="HOGENOM" id="CLU_1360617_0_0_1"/>
<organism evidence="3">
    <name type="scientific">Laccaria bicolor (strain S238N-H82 / ATCC MYA-4686)</name>
    <name type="common">Bicoloured deceiver</name>
    <name type="synonym">Laccaria laccata var. bicolor</name>
    <dbReference type="NCBI Taxonomy" id="486041"/>
    <lineage>
        <taxon>Eukaryota</taxon>
        <taxon>Fungi</taxon>
        <taxon>Dikarya</taxon>
        <taxon>Basidiomycota</taxon>
        <taxon>Agaricomycotina</taxon>
        <taxon>Agaricomycetes</taxon>
        <taxon>Agaricomycetidae</taxon>
        <taxon>Agaricales</taxon>
        <taxon>Agaricineae</taxon>
        <taxon>Hydnangiaceae</taxon>
        <taxon>Laccaria</taxon>
    </lineage>
</organism>
<name>B0DVD7_LACBS</name>
<dbReference type="GeneID" id="6083540"/>
<dbReference type="RefSeq" id="XP_001887911.1">
    <property type="nucleotide sequence ID" value="XM_001887876.1"/>
</dbReference>
<evidence type="ECO:0000313" key="2">
    <source>
        <dbReference type="EMBL" id="EDR01559.1"/>
    </source>
</evidence>
<feature type="region of interest" description="Disordered" evidence="1">
    <location>
        <begin position="1"/>
        <end position="50"/>
    </location>
</feature>
<dbReference type="EMBL" id="DS547138">
    <property type="protein sequence ID" value="EDR01559.1"/>
    <property type="molecule type" value="Genomic_DNA"/>
</dbReference>
<sequence length="201" mass="21582">MKQFLADAEKQRRARAPKQESTTMVLQPPPPAAVTPYTTTFPPAPPTKGRKIKASMMAGAHGLHFTGGSFMNVGGDLVRNGAKVDGVRFHDGIKGSAGDEIEVDYLENSSKLTMEGNAEHVNVGGAVRYIPVGQDGVATKSSRVQKADIHAHMFTKLKDSKFNGGQYTNVAGNIDYVGAFESAPPPSKGKKDSARNERRRT</sequence>
<evidence type="ECO:0000313" key="3">
    <source>
        <dbReference type="Proteomes" id="UP000001194"/>
    </source>
</evidence>
<reference evidence="2 3" key="1">
    <citation type="journal article" date="2008" name="Nature">
        <title>The genome of Laccaria bicolor provides insights into mycorrhizal symbiosis.</title>
        <authorList>
            <person name="Martin F."/>
            <person name="Aerts A."/>
            <person name="Ahren D."/>
            <person name="Brun A."/>
            <person name="Danchin E.G.J."/>
            <person name="Duchaussoy F."/>
            <person name="Gibon J."/>
            <person name="Kohler A."/>
            <person name="Lindquist E."/>
            <person name="Pereda V."/>
            <person name="Salamov A."/>
            <person name="Shapiro H.J."/>
            <person name="Wuyts J."/>
            <person name="Blaudez D."/>
            <person name="Buee M."/>
            <person name="Brokstein P."/>
            <person name="Canbaeck B."/>
            <person name="Cohen D."/>
            <person name="Courty P.E."/>
            <person name="Coutinho P.M."/>
            <person name="Delaruelle C."/>
            <person name="Detter J.C."/>
            <person name="Deveau A."/>
            <person name="DiFazio S."/>
            <person name="Duplessis S."/>
            <person name="Fraissinet-Tachet L."/>
            <person name="Lucic E."/>
            <person name="Frey-Klett P."/>
            <person name="Fourrey C."/>
            <person name="Feussner I."/>
            <person name="Gay G."/>
            <person name="Grimwood J."/>
            <person name="Hoegger P.J."/>
            <person name="Jain P."/>
            <person name="Kilaru S."/>
            <person name="Labbe J."/>
            <person name="Lin Y.C."/>
            <person name="Legue V."/>
            <person name="Le Tacon F."/>
            <person name="Marmeisse R."/>
            <person name="Melayah D."/>
            <person name="Montanini B."/>
            <person name="Muratet M."/>
            <person name="Nehls U."/>
            <person name="Niculita-Hirzel H."/>
            <person name="Oudot-Le Secq M.P."/>
            <person name="Peter M."/>
            <person name="Quesneville H."/>
            <person name="Rajashekar B."/>
            <person name="Reich M."/>
            <person name="Rouhier N."/>
            <person name="Schmutz J."/>
            <person name="Yin T."/>
            <person name="Chalot M."/>
            <person name="Henrissat B."/>
            <person name="Kuees U."/>
            <person name="Lucas S."/>
            <person name="Van de Peer Y."/>
            <person name="Podila G.K."/>
            <person name="Polle A."/>
            <person name="Pukkila P.J."/>
            <person name="Richardson P.M."/>
            <person name="Rouze P."/>
            <person name="Sanders I.R."/>
            <person name="Stajich J.E."/>
            <person name="Tunlid A."/>
            <person name="Tuskan G."/>
            <person name="Grigoriev I.V."/>
        </authorList>
    </citation>
    <scope>NUCLEOTIDE SEQUENCE [LARGE SCALE GENOMIC DNA]</scope>
    <source>
        <strain evidence="3">S238N-H82 / ATCC MYA-4686</strain>
    </source>
</reference>
<evidence type="ECO:0000256" key="1">
    <source>
        <dbReference type="SAM" id="MobiDB-lite"/>
    </source>
</evidence>